<dbReference type="EMBL" id="CP027768">
    <property type="protein sequence ID" value="AYW51417.1"/>
    <property type="molecule type" value="Genomic_DNA"/>
</dbReference>
<evidence type="ECO:0000313" key="2">
    <source>
        <dbReference type="Proteomes" id="UP000280475"/>
    </source>
</evidence>
<organism evidence="1 2">
    <name type="scientific">Tetragenococcus halophilus</name>
    <name type="common">Pediococcus halophilus</name>
    <dbReference type="NCBI Taxonomy" id="51669"/>
    <lineage>
        <taxon>Bacteria</taxon>
        <taxon>Bacillati</taxon>
        <taxon>Bacillota</taxon>
        <taxon>Bacilli</taxon>
        <taxon>Lactobacillales</taxon>
        <taxon>Enterococcaceae</taxon>
        <taxon>Tetragenococcus</taxon>
    </lineage>
</organism>
<proteinExistence type="predicted"/>
<reference evidence="1 2" key="1">
    <citation type="journal article" date="2012" name="Int. J. Syst. Evol. Microbiol.">
        <title>Characterization of Tetragenococcus strains from sugar thick juice reveals a novel species, Tetragenococcus osmophilus sp. nov., and divides Tetragenococcus halophilus into two subspecies, T. halophilus subsp. halophilus subsp. nov. and T. halophilus subsp. flandriensis subsp. nov.</title>
        <authorList>
            <person name="Juste A."/>
            <person name="Van Trappen S."/>
            <person name="Verreth C."/>
            <person name="Cleenwerck I."/>
            <person name="De Vos P."/>
            <person name="Lievens B."/>
            <person name="Willems K.A."/>
        </authorList>
    </citation>
    <scope>NUCLEOTIDE SEQUENCE [LARGE SCALE GENOMIC DNA]</scope>
    <source>
        <strain evidence="1 2">LMG 26042</strain>
    </source>
</reference>
<name>A0A3G5FM56_TETHA</name>
<dbReference type="RefSeq" id="WP_014124481.1">
    <property type="nucleotide sequence ID" value="NZ_JABEVO010000019.1"/>
</dbReference>
<dbReference type="AlphaFoldDB" id="A0A3G5FM56"/>
<dbReference type="OMA" id="MQFNRFM"/>
<evidence type="ECO:0000313" key="1">
    <source>
        <dbReference type="EMBL" id="AYW51417.1"/>
    </source>
</evidence>
<accession>A0A3G5FM56</accession>
<gene>
    <name evidence="1" type="ORF">C7H83_06305</name>
</gene>
<sequence length="168" mass="19964">MKKEEKKQIEKNKKNFSIKSMYFNRYLLVRYVVALFFFINIYWLISLLMSRSILSFIPSILILCLLSSVAEQVKMISKHTNRAIYTKYCFMTLLTTNVFLVFLSLFSPVFSQLYPFLVNQAKSQVLIVSILAIGILLSSIILYRLHQIQYNEDKHYQRIKKYEEIIHV</sequence>
<dbReference type="Proteomes" id="UP000280475">
    <property type="component" value="Chromosome"/>
</dbReference>
<protein>
    <submittedName>
        <fullName evidence="1">Uncharacterized protein</fullName>
    </submittedName>
</protein>